<dbReference type="PANTHER" id="PTHR34977">
    <property type="entry name" value="UPF0337 PROTEIN YJBJ"/>
    <property type="match status" value="1"/>
</dbReference>
<dbReference type="AlphaFoldDB" id="A0A848H5L5"/>
<feature type="compositionally biased region" description="Basic and acidic residues" evidence="2">
    <location>
        <begin position="49"/>
        <end position="82"/>
    </location>
</feature>
<evidence type="ECO:0000259" key="3">
    <source>
        <dbReference type="Pfam" id="PF05532"/>
    </source>
</evidence>
<name>A0A848H5L5_9BURK</name>
<dbReference type="PANTHER" id="PTHR34977:SF1">
    <property type="entry name" value="UPF0337 PROTEIN YJBJ"/>
    <property type="match status" value="1"/>
</dbReference>
<dbReference type="InterPro" id="IPR050423">
    <property type="entry name" value="UPF0337_stress_rsp"/>
</dbReference>
<evidence type="ECO:0000313" key="5">
    <source>
        <dbReference type="Proteomes" id="UP000541185"/>
    </source>
</evidence>
<protein>
    <submittedName>
        <fullName evidence="4">CsbD family protein</fullName>
    </submittedName>
</protein>
<keyword evidence="5" id="KW-1185">Reference proteome</keyword>
<accession>A0A848H5L5</accession>
<comment type="caution">
    <text evidence="4">The sequence shown here is derived from an EMBL/GenBank/DDBJ whole genome shotgun (WGS) entry which is preliminary data.</text>
</comment>
<dbReference type="RefSeq" id="WP_169420371.1">
    <property type="nucleotide sequence ID" value="NZ_JABBFX010000002.1"/>
</dbReference>
<reference evidence="4 5" key="1">
    <citation type="submission" date="2020-04" db="EMBL/GenBank/DDBJ databases">
        <title>Ramlibacter sp. G-1-2-2 isolated from soil.</title>
        <authorList>
            <person name="Dahal R.H."/>
        </authorList>
    </citation>
    <scope>NUCLEOTIDE SEQUENCE [LARGE SCALE GENOMIC DNA]</scope>
    <source>
        <strain evidence="4 5">G-1-2-2</strain>
    </source>
</reference>
<evidence type="ECO:0000313" key="4">
    <source>
        <dbReference type="EMBL" id="NML46085.1"/>
    </source>
</evidence>
<feature type="domain" description="CsbD-like" evidence="3">
    <location>
        <begin position="4"/>
        <end position="56"/>
    </location>
</feature>
<feature type="region of interest" description="Disordered" evidence="2">
    <location>
        <begin position="47"/>
        <end position="82"/>
    </location>
</feature>
<evidence type="ECO:0000256" key="1">
    <source>
        <dbReference type="ARBA" id="ARBA00009129"/>
    </source>
</evidence>
<dbReference type="InterPro" id="IPR036629">
    <property type="entry name" value="YjbJ_sf"/>
</dbReference>
<dbReference type="Pfam" id="PF05532">
    <property type="entry name" value="CsbD"/>
    <property type="match status" value="1"/>
</dbReference>
<dbReference type="Gene3D" id="1.10.1470.10">
    <property type="entry name" value="YjbJ"/>
    <property type="match status" value="1"/>
</dbReference>
<comment type="similarity">
    <text evidence="1">Belongs to the UPF0337 (CsbD) family.</text>
</comment>
<dbReference type="SUPFAM" id="SSF69047">
    <property type="entry name" value="Hypothetical protein YjbJ"/>
    <property type="match status" value="1"/>
</dbReference>
<sequence length="82" mass="9819">MNQDRIQGRWKQLKGKVREQWGKLTDDDLDVIAGRRDQLLGRIQQRHGLAKDEAERQVKNWEGRNPEFRLDGAPQRRRERSQ</sequence>
<dbReference type="EMBL" id="JABBFX010000002">
    <property type="protein sequence ID" value="NML46085.1"/>
    <property type="molecule type" value="Genomic_DNA"/>
</dbReference>
<dbReference type="Proteomes" id="UP000541185">
    <property type="component" value="Unassembled WGS sequence"/>
</dbReference>
<organism evidence="4 5">
    <name type="scientific">Ramlibacter agri</name>
    <dbReference type="NCBI Taxonomy" id="2728837"/>
    <lineage>
        <taxon>Bacteria</taxon>
        <taxon>Pseudomonadati</taxon>
        <taxon>Pseudomonadota</taxon>
        <taxon>Betaproteobacteria</taxon>
        <taxon>Burkholderiales</taxon>
        <taxon>Comamonadaceae</taxon>
        <taxon>Ramlibacter</taxon>
    </lineage>
</organism>
<gene>
    <name evidence="4" type="ORF">HHL11_20225</name>
</gene>
<dbReference type="InterPro" id="IPR008462">
    <property type="entry name" value="CsbD"/>
</dbReference>
<evidence type="ECO:0000256" key="2">
    <source>
        <dbReference type="SAM" id="MobiDB-lite"/>
    </source>
</evidence>
<proteinExistence type="inferred from homology"/>